<dbReference type="GO" id="GO:0016020">
    <property type="term" value="C:membrane"/>
    <property type="evidence" value="ECO:0007669"/>
    <property type="project" value="InterPro"/>
</dbReference>
<evidence type="ECO:0000313" key="3">
    <source>
        <dbReference type="Proteomes" id="UP000425411"/>
    </source>
</evidence>
<name>A0A2X4NGF4_9BACL</name>
<evidence type="ECO:0000313" key="2">
    <source>
        <dbReference type="EMBL" id="QGS09578.1"/>
    </source>
</evidence>
<accession>A0A2X4NGF4</accession>
<dbReference type="GeneID" id="93207396"/>
<evidence type="ECO:0000256" key="1">
    <source>
        <dbReference type="ARBA" id="ARBA00010894"/>
    </source>
</evidence>
<dbReference type="Pfam" id="PF02325">
    <property type="entry name" value="CCB3_YggT"/>
    <property type="match status" value="1"/>
</dbReference>
<protein>
    <submittedName>
        <fullName evidence="2">YggT family protein</fullName>
    </submittedName>
</protein>
<dbReference type="PANTHER" id="PTHR33219:SF14">
    <property type="entry name" value="PROTEIN COFACTOR ASSEMBLY OF COMPLEX C SUBUNIT B CCB3, CHLOROPLASTIC-RELATED"/>
    <property type="match status" value="1"/>
</dbReference>
<dbReference type="Proteomes" id="UP000425411">
    <property type="component" value="Chromosome"/>
</dbReference>
<dbReference type="RefSeq" id="WP_004632221.1">
    <property type="nucleotide sequence ID" value="NZ_CAJPMP010000055.1"/>
</dbReference>
<proteinExistence type="inferred from homology"/>
<dbReference type="AlphaFoldDB" id="A0A2X4NGF4"/>
<dbReference type="EMBL" id="CP046314">
    <property type="protein sequence ID" value="QGS09578.1"/>
    <property type="molecule type" value="Genomic_DNA"/>
</dbReference>
<sequence>MLNITEYYWVYKFIHYLFSFYEYSILAYILTSWVPQIRNNIIVEFLAAICEPYLKIFRKIIPPFGMLDISPIIAFIGLNIIQRVLISLLFTV</sequence>
<gene>
    <name evidence="2" type="ORF">FOC49_06650</name>
</gene>
<dbReference type="OrthoDB" id="47652at2"/>
<dbReference type="InterPro" id="IPR003425">
    <property type="entry name" value="CCB3/YggT"/>
</dbReference>
<reference evidence="2 3" key="1">
    <citation type="submission" date="2019-11" db="EMBL/GenBank/DDBJ databases">
        <title>FDA dAtabase for Regulatory Grade micrObial Sequences (FDA-ARGOS): Supporting development and validation of Infectious Disease Dx tests.</title>
        <authorList>
            <person name="Turner S."/>
            <person name="Byrd R."/>
            <person name="Tallon L."/>
            <person name="Sadzewicz L."/>
            <person name="Vavikolanu K."/>
            <person name="Mehta A."/>
            <person name="Aluvathingal J."/>
            <person name="Nadendla S."/>
            <person name="Myers T."/>
            <person name="Yan Y."/>
            <person name="Sichtig H."/>
        </authorList>
    </citation>
    <scope>NUCLEOTIDE SEQUENCE [LARGE SCALE GENOMIC DNA]</scope>
    <source>
        <strain evidence="2 3">FDAARGOS_741</strain>
    </source>
</reference>
<dbReference type="PANTHER" id="PTHR33219">
    <property type="entry name" value="YLMG HOMOLOG PROTEIN 2, CHLOROPLASTIC"/>
    <property type="match status" value="1"/>
</dbReference>
<organism evidence="2 3">
    <name type="scientific">Gemella morbillorum</name>
    <dbReference type="NCBI Taxonomy" id="29391"/>
    <lineage>
        <taxon>Bacteria</taxon>
        <taxon>Bacillati</taxon>
        <taxon>Bacillota</taxon>
        <taxon>Bacilli</taxon>
        <taxon>Bacillales</taxon>
        <taxon>Gemellaceae</taxon>
        <taxon>Gemella</taxon>
    </lineage>
</organism>
<comment type="similarity">
    <text evidence="1">Belongs to the YggT family.</text>
</comment>
<keyword evidence="3" id="KW-1185">Reference proteome</keyword>